<keyword evidence="8" id="KW-0460">Magnesium</keyword>
<dbReference type="GO" id="GO:0005524">
    <property type="term" value="F:ATP binding"/>
    <property type="evidence" value="ECO:0007669"/>
    <property type="project" value="UniProtKB-KW"/>
</dbReference>
<dbReference type="PROSITE" id="PS50975">
    <property type="entry name" value="ATP_GRASP"/>
    <property type="match status" value="1"/>
</dbReference>
<dbReference type="AlphaFoldDB" id="A0A6J5YT23"/>
<dbReference type="PANTHER" id="PTHR23132:SF25">
    <property type="entry name" value="D-ALANINE--D-ALANINE LIGASE A"/>
    <property type="match status" value="1"/>
</dbReference>
<dbReference type="HAMAP" id="MF_00047">
    <property type="entry name" value="Dala_Dala_lig"/>
    <property type="match status" value="1"/>
</dbReference>
<keyword evidence="9" id="KW-0133">Cell shape</keyword>
<name>A0A6J5YT23_9ZZZZ</name>
<dbReference type="GO" id="GO:0005829">
    <property type="term" value="C:cytosol"/>
    <property type="evidence" value="ECO:0007669"/>
    <property type="project" value="TreeGrafter"/>
</dbReference>
<keyword evidence="11" id="KW-0464">Manganese</keyword>
<dbReference type="EMBL" id="CAESAC010000019">
    <property type="protein sequence ID" value="CAB4332058.1"/>
    <property type="molecule type" value="Genomic_DNA"/>
</dbReference>
<accession>A0A6J5YT23</accession>
<comment type="cofactor">
    <cofactor evidence="2">
        <name>Mg(2+)</name>
        <dbReference type="ChEBI" id="CHEBI:18420"/>
    </cofactor>
</comment>
<dbReference type="InterPro" id="IPR013815">
    <property type="entry name" value="ATP_grasp_subdomain_1"/>
</dbReference>
<evidence type="ECO:0000256" key="3">
    <source>
        <dbReference type="ARBA" id="ARBA00010871"/>
    </source>
</evidence>
<dbReference type="InterPro" id="IPR011095">
    <property type="entry name" value="Dala_Dala_lig_C"/>
</dbReference>
<keyword evidence="6" id="KW-0547">Nucleotide-binding</keyword>
<evidence type="ECO:0000256" key="5">
    <source>
        <dbReference type="ARBA" id="ARBA00022723"/>
    </source>
</evidence>
<dbReference type="SUPFAM" id="SSF52440">
    <property type="entry name" value="PreATP-grasp domain"/>
    <property type="match status" value="1"/>
</dbReference>
<dbReference type="Pfam" id="PF07478">
    <property type="entry name" value="Dala_Dala_lig_C"/>
    <property type="match status" value="1"/>
</dbReference>
<evidence type="ECO:0000256" key="10">
    <source>
        <dbReference type="ARBA" id="ARBA00022984"/>
    </source>
</evidence>
<reference evidence="14" key="1">
    <citation type="submission" date="2020-05" db="EMBL/GenBank/DDBJ databases">
        <authorList>
            <person name="Chiriac C."/>
            <person name="Salcher M."/>
            <person name="Ghai R."/>
            <person name="Kavagutti S V."/>
        </authorList>
    </citation>
    <scope>NUCLEOTIDE SEQUENCE</scope>
</reference>
<dbReference type="PROSITE" id="PS00843">
    <property type="entry name" value="DALA_DALA_LIGASE_1"/>
    <property type="match status" value="1"/>
</dbReference>
<dbReference type="PANTHER" id="PTHR23132">
    <property type="entry name" value="D-ALANINE--D-ALANINE LIGASE"/>
    <property type="match status" value="1"/>
</dbReference>
<evidence type="ECO:0000313" key="14">
    <source>
        <dbReference type="EMBL" id="CAB4332058.1"/>
    </source>
</evidence>
<evidence type="ECO:0000256" key="2">
    <source>
        <dbReference type="ARBA" id="ARBA00001946"/>
    </source>
</evidence>
<dbReference type="GO" id="GO:0046872">
    <property type="term" value="F:metal ion binding"/>
    <property type="evidence" value="ECO:0007669"/>
    <property type="project" value="UniProtKB-KW"/>
</dbReference>
<dbReference type="FunFam" id="3.30.470.20:FF:000008">
    <property type="entry name" value="D-alanine--D-alanine ligase"/>
    <property type="match status" value="1"/>
</dbReference>
<dbReference type="Gene3D" id="3.30.1490.20">
    <property type="entry name" value="ATP-grasp fold, A domain"/>
    <property type="match status" value="1"/>
</dbReference>
<dbReference type="InterPro" id="IPR016185">
    <property type="entry name" value="PreATP-grasp_dom_sf"/>
</dbReference>
<organism evidence="14">
    <name type="scientific">freshwater metagenome</name>
    <dbReference type="NCBI Taxonomy" id="449393"/>
    <lineage>
        <taxon>unclassified sequences</taxon>
        <taxon>metagenomes</taxon>
        <taxon>ecological metagenomes</taxon>
    </lineage>
</organism>
<keyword evidence="12" id="KW-0961">Cell wall biogenesis/degradation</keyword>
<dbReference type="GO" id="GO:0008716">
    <property type="term" value="F:D-alanine-D-alanine ligase activity"/>
    <property type="evidence" value="ECO:0007669"/>
    <property type="project" value="InterPro"/>
</dbReference>
<keyword evidence="4" id="KW-0436">Ligase</keyword>
<dbReference type="NCBIfam" id="NF002528">
    <property type="entry name" value="PRK01966.1-4"/>
    <property type="match status" value="1"/>
</dbReference>
<dbReference type="GO" id="GO:0009252">
    <property type="term" value="P:peptidoglycan biosynthetic process"/>
    <property type="evidence" value="ECO:0007669"/>
    <property type="project" value="UniProtKB-KW"/>
</dbReference>
<dbReference type="GO" id="GO:0071555">
    <property type="term" value="P:cell wall organization"/>
    <property type="evidence" value="ECO:0007669"/>
    <property type="project" value="UniProtKB-KW"/>
</dbReference>
<dbReference type="InterPro" id="IPR011761">
    <property type="entry name" value="ATP-grasp"/>
</dbReference>
<dbReference type="NCBIfam" id="TIGR01205">
    <property type="entry name" value="D_ala_D_alaTIGR"/>
    <property type="match status" value="1"/>
</dbReference>
<dbReference type="Gene3D" id="3.30.470.20">
    <property type="entry name" value="ATP-grasp fold, B domain"/>
    <property type="match status" value="1"/>
</dbReference>
<evidence type="ECO:0000256" key="12">
    <source>
        <dbReference type="ARBA" id="ARBA00023316"/>
    </source>
</evidence>
<evidence type="ECO:0000259" key="13">
    <source>
        <dbReference type="PROSITE" id="PS50975"/>
    </source>
</evidence>
<evidence type="ECO:0000256" key="8">
    <source>
        <dbReference type="ARBA" id="ARBA00022842"/>
    </source>
</evidence>
<evidence type="ECO:0000256" key="4">
    <source>
        <dbReference type="ARBA" id="ARBA00022598"/>
    </source>
</evidence>
<keyword evidence="5" id="KW-0479">Metal-binding</keyword>
<dbReference type="InterPro" id="IPR005905">
    <property type="entry name" value="D_ala_D_ala"/>
</dbReference>
<evidence type="ECO:0000256" key="6">
    <source>
        <dbReference type="ARBA" id="ARBA00022741"/>
    </source>
</evidence>
<dbReference type="GO" id="GO:0008360">
    <property type="term" value="P:regulation of cell shape"/>
    <property type="evidence" value="ECO:0007669"/>
    <property type="project" value="UniProtKB-KW"/>
</dbReference>
<keyword evidence="7" id="KW-0067">ATP-binding</keyword>
<dbReference type="SUPFAM" id="SSF56059">
    <property type="entry name" value="Glutathione synthetase ATP-binding domain-like"/>
    <property type="match status" value="1"/>
</dbReference>
<dbReference type="PIRSF" id="PIRSF039102">
    <property type="entry name" value="Ddl/VanB"/>
    <property type="match status" value="1"/>
</dbReference>
<dbReference type="NCBIfam" id="NF002378">
    <property type="entry name" value="PRK01372.1"/>
    <property type="match status" value="1"/>
</dbReference>
<dbReference type="Pfam" id="PF01820">
    <property type="entry name" value="Dala_Dala_lig_N"/>
    <property type="match status" value="1"/>
</dbReference>
<keyword evidence="10" id="KW-0573">Peptidoglycan synthesis</keyword>
<comment type="cofactor">
    <cofactor evidence="1">
        <name>Mn(2+)</name>
        <dbReference type="ChEBI" id="CHEBI:29035"/>
    </cofactor>
</comment>
<comment type="similarity">
    <text evidence="3">Belongs to the D-alanine--D-alanine ligase family.</text>
</comment>
<feature type="domain" description="ATP-grasp" evidence="13">
    <location>
        <begin position="137"/>
        <end position="336"/>
    </location>
</feature>
<dbReference type="Gene3D" id="3.40.50.20">
    <property type="match status" value="1"/>
</dbReference>
<dbReference type="InterPro" id="IPR011127">
    <property type="entry name" value="Dala_Dala_lig_N"/>
</dbReference>
<gene>
    <name evidence="14" type="ORF">UFOPK4028_00255</name>
</gene>
<dbReference type="PROSITE" id="PS00844">
    <property type="entry name" value="DALA_DALA_LIGASE_2"/>
    <property type="match status" value="1"/>
</dbReference>
<dbReference type="InterPro" id="IPR000291">
    <property type="entry name" value="D-Ala_lig_Van_CS"/>
</dbReference>
<evidence type="ECO:0000256" key="9">
    <source>
        <dbReference type="ARBA" id="ARBA00022960"/>
    </source>
</evidence>
<evidence type="ECO:0000256" key="11">
    <source>
        <dbReference type="ARBA" id="ARBA00023211"/>
    </source>
</evidence>
<evidence type="ECO:0000256" key="1">
    <source>
        <dbReference type="ARBA" id="ARBA00001936"/>
    </source>
</evidence>
<protein>
    <submittedName>
        <fullName evidence="14">Unannotated protein</fullName>
    </submittedName>
</protein>
<sequence length="347" mass="37415">MGKTKVAIICGGKSSEHEISCVSANGVLAAIDRDLFEITLIGITKSGRWLHLPLETNLKIQGSVLPSIPDSGSEVSITSSGLVVDGKKLEIDVVFPSLHGPYGEDGTIQGLLEIIQLRYVGSGVLASAVSMDKSYAKPIFAASGLNVAPGIVVTSPDITVPTNLSYPLFVKPARSGSSRGTTKVKEIAQLKSAIQVALEFDSKVIVEQAISGREIECAVLETDGKFLVSPVVQIVISDKYEFYDFQAKYLDDSMRLVFPEDLPNEITEKIQKNALTAFKAAGCEGLARIDFFYSDSGEIVINEINTMPGFTPTSVYPKLIGKLGISYQELISKLIQTAKHRSINITR</sequence>
<proteinExistence type="inferred from homology"/>
<evidence type="ECO:0000256" key="7">
    <source>
        <dbReference type="ARBA" id="ARBA00022840"/>
    </source>
</evidence>